<dbReference type="AlphaFoldDB" id="A0A5P2G007"/>
<keyword evidence="3" id="KW-1185">Reference proteome</keyword>
<evidence type="ECO:0000259" key="1">
    <source>
        <dbReference type="Pfam" id="PF00534"/>
    </source>
</evidence>
<sequence length="410" mass="46049">MSIVVSHPTGNQNVRALLAALERNNLLNKYFTTVGFSENTSLIKFLGPLKNEAIKRLYSENIYQKTETFPWLELGRIFANKAHLPYLTQHENGIFSVDHIYKNIDNHTAKFLAKRSLHIQGIYSYEDCAFNSFKVAKEHGMSCYYELPIAYWATAKSLLTKEADRLPEWAITLGGGIADSEEKLNRKSTELNLADKIIVPSKFVKDSLPKEIDLQKVIMSPFGSPSINPQLKLPSLSELKTRKLKVLFVGGMGQRKGLGDLFNAMKTLNGENVELIVLGSPLVDLEFYKKQYPSFIYAGLKPHAEVLQLMSECDVFCLPSIVEGRALVLQEAMSQGLPLIITPNTGGEDLIEEGKTGFLVNCGDHNKIAEKIQWLSEHKEELLEMKYNAIKKATLYSWEGYGDLIVNGLN</sequence>
<dbReference type="Gene3D" id="3.40.50.2000">
    <property type="entry name" value="Glycogen Phosphorylase B"/>
    <property type="match status" value="2"/>
</dbReference>
<dbReference type="KEGG" id="arac:E0W69_004680"/>
<dbReference type="EMBL" id="CP044016">
    <property type="protein sequence ID" value="QES87988.1"/>
    <property type="molecule type" value="Genomic_DNA"/>
</dbReference>
<dbReference type="CDD" id="cd03801">
    <property type="entry name" value="GT4_PimA-like"/>
    <property type="match status" value="1"/>
</dbReference>
<dbReference type="PANTHER" id="PTHR45947:SF3">
    <property type="entry name" value="SULFOQUINOVOSYL TRANSFERASE SQD2"/>
    <property type="match status" value="1"/>
</dbReference>
<dbReference type="GO" id="GO:0016757">
    <property type="term" value="F:glycosyltransferase activity"/>
    <property type="evidence" value="ECO:0007669"/>
    <property type="project" value="InterPro"/>
</dbReference>
<protein>
    <submittedName>
        <fullName evidence="2">Glycosyltransferase family 4 protein</fullName>
    </submittedName>
</protein>
<reference evidence="2 3" key="1">
    <citation type="submission" date="2019-09" db="EMBL/GenBank/DDBJ databases">
        <title>Complete genome sequence of Arachidicoccus sp. B3-10 isolated from apple orchard soil.</title>
        <authorList>
            <person name="Kim H.S."/>
            <person name="Han K.-I."/>
            <person name="Suh M.K."/>
            <person name="Lee K.C."/>
            <person name="Eom M.K."/>
            <person name="Kim J.-S."/>
            <person name="Kang S.W."/>
            <person name="Sin Y."/>
            <person name="Lee J.-S."/>
        </authorList>
    </citation>
    <scope>NUCLEOTIDE SEQUENCE [LARGE SCALE GENOMIC DNA]</scope>
    <source>
        <strain evidence="2 3">B3-10</strain>
    </source>
</reference>
<dbReference type="Proteomes" id="UP000292424">
    <property type="component" value="Chromosome"/>
</dbReference>
<feature type="domain" description="Glycosyl transferase family 1" evidence="1">
    <location>
        <begin position="239"/>
        <end position="391"/>
    </location>
</feature>
<name>A0A5P2G007_9BACT</name>
<dbReference type="InterPro" id="IPR001296">
    <property type="entry name" value="Glyco_trans_1"/>
</dbReference>
<evidence type="ECO:0000313" key="3">
    <source>
        <dbReference type="Proteomes" id="UP000292424"/>
    </source>
</evidence>
<dbReference type="InterPro" id="IPR050194">
    <property type="entry name" value="Glycosyltransferase_grp1"/>
</dbReference>
<dbReference type="SUPFAM" id="SSF53756">
    <property type="entry name" value="UDP-Glycosyltransferase/glycogen phosphorylase"/>
    <property type="match status" value="1"/>
</dbReference>
<dbReference type="Pfam" id="PF00534">
    <property type="entry name" value="Glycos_transf_1"/>
    <property type="match status" value="1"/>
</dbReference>
<keyword evidence="2" id="KW-0808">Transferase</keyword>
<organism evidence="2 3">
    <name type="scientific">Rhizosphaericola mali</name>
    <dbReference type="NCBI Taxonomy" id="2545455"/>
    <lineage>
        <taxon>Bacteria</taxon>
        <taxon>Pseudomonadati</taxon>
        <taxon>Bacteroidota</taxon>
        <taxon>Chitinophagia</taxon>
        <taxon>Chitinophagales</taxon>
        <taxon>Chitinophagaceae</taxon>
        <taxon>Rhizosphaericola</taxon>
    </lineage>
</organism>
<proteinExistence type="predicted"/>
<dbReference type="PANTHER" id="PTHR45947">
    <property type="entry name" value="SULFOQUINOVOSYL TRANSFERASE SQD2"/>
    <property type="match status" value="1"/>
</dbReference>
<dbReference type="OrthoDB" id="596635at2"/>
<gene>
    <name evidence="2" type="ORF">E0W69_004680</name>
</gene>
<dbReference type="RefSeq" id="WP_131328875.1">
    <property type="nucleotide sequence ID" value="NZ_CP044016.1"/>
</dbReference>
<accession>A0A5P2G007</accession>
<evidence type="ECO:0000313" key="2">
    <source>
        <dbReference type="EMBL" id="QES87988.1"/>
    </source>
</evidence>